<evidence type="ECO:0000313" key="2">
    <source>
        <dbReference type="EMBL" id="CAA9484850.1"/>
    </source>
</evidence>
<protein>
    <submittedName>
        <fullName evidence="2">Uncharacterized protein</fullName>
    </submittedName>
</protein>
<proteinExistence type="predicted"/>
<dbReference type="EMBL" id="CADCVL010000284">
    <property type="protein sequence ID" value="CAA9484850.1"/>
    <property type="molecule type" value="Genomic_DNA"/>
</dbReference>
<accession>A0A6J4RYB2</accession>
<gene>
    <name evidence="2" type="ORF">AVDCRST_MAG65-1666</name>
</gene>
<name>A0A6J4RYB2_9ACTN</name>
<evidence type="ECO:0000256" key="1">
    <source>
        <dbReference type="SAM" id="Phobius"/>
    </source>
</evidence>
<sequence length="40" mass="4235">MAGVGPAAACWPEVLLLMPGILGRRRSRRQRALPAPPPAT</sequence>
<dbReference type="AlphaFoldDB" id="A0A6J4RYB2"/>
<feature type="transmembrane region" description="Helical" evidence="1">
    <location>
        <begin position="6"/>
        <end position="23"/>
    </location>
</feature>
<organism evidence="2">
    <name type="scientific">uncultured Solirubrobacteraceae bacterium</name>
    <dbReference type="NCBI Taxonomy" id="1162706"/>
    <lineage>
        <taxon>Bacteria</taxon>
        <taxon>Bacillati</taxon>
        <taxon>Actinomycetota</taxon>
        <taxon>Thermoleophilia</taxon>
        <taxon>Solirubrobacterales</taxon>
        <taxon>Solirubrobacteraceae</taxon>
        <taxon>environmental samples</taxon>
    </lineage>
</organism>
<keyword evidence="1" id="KW-1133">Transmembrane helix</keyword>
<keyword evidence="1" id="KW-0812">Transmembrane</keyword>
<keyword evidence="1" id="KW-0472">Membrane</keyword>
<reference evidence="2" key="1">
    <citation type="submission" date="2020-02" db="EMBL/GenBank/DDBJ databases">
        <authorList>
            <person name="Meier V. D."/>
        </authorList>
    </citation>
    <scope>NUCLEOTIDE SEQUENCE</scope>
    <source>
        <strain evidence="2">AVDCRST_MAG65</strain>
    </source>
</reference>